<geneLocation type="plasmid" evidence="2 3">
    <name>2</name>
</geneLocation>
<dbReference type="GO" id="GO:0004222">
    <property type="term" value="F:metalloendopeptidase activity"/>
    <property type="evidence" value="ECO:0007669"/>
    <property type="project" value="TreeGrafter"/>
</dbReference>
<dbReference type="OrthoDB" id="100605at2"/>
<dbReference type="EMBL" id="CP007130">
    <property type="protein sequence ID" value="AHG93640.1"/>
    <property type="molecule type" value="Genomic_DNA"/>
</dbReference>
<sequence>MPLAPNAEHRAPLPDSCPAARYVLPYPAGDAHEVWRTTEHDVVGNGHVGRWAIDFRMLIGSPIVAARAGVVVATRDSFPDDNGEDLHENFVFVRHADGTVARYLHLTRGGALVGVGDTVRQGQRIARSGNSGQSAGPHLHFDVQTCGPNLPPSYNALPCGRTVPVAFTNAWPPACTLEAAHTYRAMDASGTGWSLDTLHLDVRVAPDAARGRRLVVAGRATLRAPATGSTGPTLVVAPGAIAFDTIDVDGATVTYSPARDSAHVRLTVPAQAGAPLVARFRVAPRDDRVGRGVAVGAEGAFASWGANWYPWPAAAADADPDLAAPGTLRLSIPVAWHALSNGRLVDSTTVGAERVERWASDRAVAWSMTAAAYVVERRRVGTTDVAAYVMPRQRARIAAFAAAIPPMVAVLARAYGPYPFATFAIAAMPASIAPPGIVGRSEQGWFFAHEHALDGDSVPVALFAHELAHMWWPNLVDSRPPGDDMMDEGLASQGAALVVAARDGRAAARQWLHDGEPAWSARGYFHLWRIGADRPLMADYDPLTPRAKGPLVYEMIRDRLGDSVYFGVLRALAHDRAGGSASLADLRAALLRAAPNDHGLPRLLADWLDRGGAPVLDVAWRGAGAGRVRVRITQRTTPYALPLDVAVDGTGGTRTTRVALTDSVQTFDLPTAGRVTAVRLDPSHRLLLWEPAFGPVRGVTPAWSADRERAWLGAEVDWLARSYGARAVGVTVADGGAVVWRRGATPPPLGTAPAADTTVADVAARGTTVAVWRAARRAACVVRSDLPTLGVTLAEQVCQRVAVLWRWPTIPGRP</sequence>
<gene>
    <name evidence="2" type="ORF">J421_6105</name>
</gene>
<dbReference type="PANTHER" id="PTHR21666:SF270">
    <property type="entry name" value="MUREIN HYDROLASE ACTIVATOR ENVC"/>
    <property type="match status" value="1"/>
</dbReference>
<dbReference type="CDD" id="cd12797">
    <property type="entry name" value="M23_peptidase"/>
    <property type="match status" value="1"/>
</dbReference>
<evidence type="ECO:0000313" key="3">
    <source>
        <dbReference type="Proteomes" id="UP000019151"/>
    </source>
</evidence>
<accession>W0RTK0</accession>
<dbReference type="RefSeq" id="WP_025414935.1">
    <property type="nucleotide sequence ID" value="NZ_CP007130.1"/>
</dbReference>
<keyword evidence="3" id="KW-1185">Reference proteome</keyword>
<organism evidence="2 3">
    <name type="scientific">Gemmatirosa kalamazoonensis</name>
    <dbReference type="NCBI Taxonomy" id="861299"/>
    <lineage>
        <taxon>Bacteria</taxon>
        <taxon>Pseudomonadati</taxon>
        <taxon>Gemmatimonadota</taxon>
        <taxon>Gemmatimonadia</taxon>
        <taxon>Gemmatimonadales</taxon>
        <taxon>Gemmatimonadaceae</taxon>
        <taxon>Gemmatirosa</taxon>
    </lineage>
</organism>
<dbReference type="InParanoid" id="W0RTK0"/>
<protein>
    <submittedName>
        <fullName evidence="2">Peptidase M23</fullName>
    </submittedName>
</protein>
<dbReference type="Proteomes" id="UP000019151">
    <property type="component" value="Plasmid 2"/>
</dbReference>
<dbReference type="Gene3D" id="2.70.70.10">
    <property type="entry name" value="Glucose Permease (Domain IIA)"/>
    <property type="match status" value="1"/>
</dbReference>
<dbReference type="SUPFAM" id="SSF51261">
    <property type="entry name" value="Duplicated hybrid motif"/>
    <property type="match status" value="1"/>
</dbReference>
<reference evidence="2 3" key="1">
    <citation type="journal article" date="2014" name="Genome Announc.">
        <title>Genome Sequence and Methylome of Soil Bacterium Gemmatirosa kalamazoonensis KBS708T, a Member of the Rarely Cultivated Gemmatimonadetes Phylum.</title>
        <authorList>
            <person name="Debruyn J.M."/>
            <person name="Radosevich M."/>
            <person name="Wommack K.E."/>
            <person name="Polson S.W."/>
            <person name="Hauser L.J."/>
            <person name="Fawaz M.N."/>
            <person name="Korlach J."/>
            <person name="Tsai Y.C."/>
        </authorList>
    </citation>
    <scope>NUCLEOTIDE SEQUENCE [LARGE SCALE GENOMIC DNA]</scope>
    <source>
        <strain evidence="2 3">KBS708</strain>
        <plasmid evidence="3">Plasmid 2</plasmid>
    </source>
</reference>
<dbReference type="PANTHER" id="PTHR21666">
    <property type="entry name" value="PEPTIDASE-RELATED"/>
    <property type="match status" value="1"/>
</dbReference>
<dbReference type="eggNOG" id="COG0308">
    <property type="taxonomic scope" value="Bacteria"/>
</dbReference>
<evidence type="ECO:0000259" key="1">
    <source>
        <dbReference type="Pfam" id="PF01551"/>
    </source>
</evidence>
<dbReference type="Pfam" id="PF01551">
    <property type="entry name" value="Peptidase_M23"/>
    <property type="match status" value="1"/>
</dbReference>
<dbReference type="Gene3D" id="1.10.390.10">
    <property type="entry name" value="Neutral Protease Domain 2"/>
    <property type="match status" value="1"/>
</dbReference>
<dbReference type="InterPro" id="IPR027268">
    <property type="entry name" value="Peptidase_M4/M1_CTD_sf"/>
</dbReference>
<keyword evidence="2" id="KW-0614">Plasmid</keyword>
<dbReference type="PATRIC" id="fig|861299.3.peg.6162"/>
<dbReference type="HOGENOM" id="CLU_346735_0_0_0"/>
<dbReference type="KEGG" id="gba:J421_6105"/>
<dbReference type="InterPro" id="IPR050570">
    <property type="entry name" value="Cell_wall_metabolism_enzyme"/>
</dbReference>
<feature type="domain" description="M23ase beta-sheet core" evidence="1">
    <location>
        <begin position="52"/>
        <end position="145"/>
    </location>
</feature>
<dbReference type="InterPro" id="IPR011055">
    <property type="entry name" value="Dup_hybrid_motif"/>
</dbReference>
<dbReference type="SUPFAM" id="SSF55486">
    <property type="entry name" value="Metalloproteases ('zincins'), catalytic domain"/>
    <property type="match status" value="1"/>
</dbReference>
<dbReference type="eggNOG" id="COG0739">
    <property type="taxonomic scope" value="Bacteria"/>
</dbReference>
<dbReference type="InterPro" id="IPR016047">
    <property type="entry name" value="M23ase_b-sheet_dom"/>
</dbReference>
<proteinExistence type="predicted"/>
<dbReference type="AlphaFoldDB" id="W0RTK0"/>
<evidence type="ECO:0000313" key="2">
    <source>
        <dbReference type="EMBL" id="AHG93640.1"/>
    </source>
</evidence>
<name>W0RTK0_9BACT</name>